<evidence type="ECO:0000313" key="3">
    <source>
        <dbReference type="EMBL" id="MBB5155452.1"/>
    </source>
</evidence>
<dbReference type="CDD" id="cd02440">
    <property type="entry name" value="AdoMet_MTases"/>
    <property type="match status" value="1"/>
</dbReference>
<dbReference type="PIRSF" id="PIRSF004553">
    <property type="entry name" value="CHP00095"/>
    <property type="match status" value="1"/>
</dbReference>
<dbReference type="InterPro" id="IPR002052">
    <property type="entry name" value="DNA_methylase_N6_adenine_CS"/>
</dbReference>
<keyword evidence="2 3" id="KW-0808">Transferase</keyword>
<dbReference type="PROSITE" id="PS00092">
    <property type="entry name" value="N6_MTASE"/>
    <property type="match status" value="1"/>
</dbReference>
<comment type="caution">
    <text evidence="3">The sequence shown here is derived from an EMBL/GenBank/DDBJ whole genome shotgun (WGS) entry which is preliminary data.</text>
</comment>
<dbReference type="EMBL" id="JACHIW010000001">
    <property type="protein sequence ID" value="MBB5155452.1"/>
    <property type="molecule type" value="Genomic_DNA"/>
</dbReference>
<dbReference type="NCBIfam" id="TIGR00095">
    <property type="entry name" value="16S rRNA (guanine(966)-N(2))-methyltransferase RsmD"/>
    <property type="match status" value="1"/>
</dbReference>
<dbReference type="GO" id="GO:0003676">
    <property type="term" value="F:nucleic acid binding"/>
    <property type="evidence" value="ECO:0007669"/>
    <property type="project" value="InterPro"/>
</dbReference>
<dbReference type="InterPro" id="IPR004398">
    <property type="entry name" value="RNA_MeTrfase_RsmD"/>
</dbReference>
<proteinExistence type="predicted"/>
<evidence type="ECO:0000256" key="2">
    <source>
        <dbReference type="ARBA" id="ARBA00022679"/>
    </source>
</evidence>
<keyword evidence="4" id="KW-1185">Reference proteome</keyword>
<reference evidence="3 4" key="1">
    <citation type="submission" date="2020-08" db="EMBL/GenBank/DDBJ databases">
        <title>Sequencing the genomes of 1000 actinobacteria strains.</title>
        <authorList>
            <person name="Klenk H.-P."/>
        </authorList>
    </citation>
    <scope>NUCLEOTIDE SEQUENCE [LARGE SCALE GENOMIC DNA]</scope>
    <source>
        <strain evidence="3 4">DSM 45584</strain>
    </source>
</reference>
<sequence>MRRSVLDAAVRERAGFADRHEVPGPPRSGRQRVRDDGAVTRIVAGSVGGRRIEVPPRGTRPTSERVREALFSALESAIELSGARVLDLYGGSGALGLEALSRGAGHATFVEADRRAAQLLRRNAASLGFRGVRVEQAKAETLIGTPTAQPFDVVLADPPYDLASEQLRRVLTGLVPNGWTAPGSLVIVERAVRSGEPDWPAPLQALRTKRYGDTAVHWAVHA</sequence>
<dbReference type="PANTHER" id="PTHR43542">
    <property type="entry name" value="METHYLTRANSFERASE"/>
    <property type="match status" value="1"/>
</dbReference>
<dbReference type="Pfam" id="PF03602">
    <property type="entry name" value="Cons_hypoth95"/>
    <property type="match status" value="1"/>
</dbReference>
<gene>
    <name evidence="3" type="ORF">BJ970_002986</name>
</gene>
<evidence type="ECO:0000313" key="4">
    <source>
        <dbReference type="Proteomes" id="UP000584374"/>
    </source>
</evidence>
<name>A0A840PYU3_9PSEU</name>
<dbReference type="Proteomes" id="UP000584374">
    <property type="component" value="Unassembled WGS sequence"/>
</dbReference>
<dbReference type="InterPro" id="IPR029063">
    <property type="entry name" value="SAM-dependent_MTases_sf"/>
</dbReference>
<organism evidence="3 4">
    <name type="scientific">Saccharopolyspora phatthalungensis</name>
    <dbReference type="NCBI Taxonomy" id="664693"/>
    <lineage>
        <taxon>Bacteria</taxon>
        <taxon>Bacillati</taxon>
        <taxon>Actinomycetota</taxon>
        <taxon>Actinomycetes</taxon>
        <taxon>Pseudonocardiales</taxon>
        <taxon>Pseudonocardiaceae</taxon>
        <taxon>Saccharopolyspora</taxon>
    </lineage>
</organism>
<dbReference type="EC" id="2.1.1.171" evidence="3"/>
<evidence type="ECO:0000256" key="1">
    <source>
        <dbReference type="ARBA" id="ARBA00022603"/>
    </source>
</evidence>
<dbReference type="Gene3D" id="3.40.50.150">
    <property type="entry name" value="Vaccinia Virus protein VP39"/>
    <property type="match status" value="1"/>
</dbReference>
<accession>A0A840PYU3</accession>
<dbReference type="AlphaFoldDB" id="A0A840PYU3"/>
<dbReference type="SUPFAM" id="SSF53335">
    <property type="entry name" value="S-adenosyl-L-methionine-dependent methyltransferases"/>
    <property type="match status" value="1"/>
</dbReference>
<dbReference type="GO" id="GO:0052913">
    <property type="term" value="F:16S rRNA (guanine(966)-N(2))-methyltransferase activity"/>
    <property type="evidence" value="ECO:0007669"/>
    <property type="project" value="UniProtKB-EC"/>
</dbReference>
<keyword evidence="1 3" id="KW-0489">Methyltransferase</keyword>
<protein>
    <submittedName>
        <fullName evidence="3">16S rRNA (Guanine966-N2)-methyltransferase</fullName>
        <ecNumber evidence="3">2.1.1.171</ecNumber>
    </submittedName>
</protein>
<dbReference type="PANTHER" id="PTHR43542:SF1">
    <property type="entry name" value="METHYLTRANSFERASE"/>
    <property type="match status" value="1"/>
</dbReference>